<evidence type="ECO:0000313" key="6">
    <source>
        <dbReference type="EMBL" id="GGW46293.1"/>
    </source>
</evidence>
<dbReference type="RefSeq" id="WP_084418872.1">
    <property type="nucleotide sequence ID" value="NZ_BMWP01000029.1"/>
</dbReference>
<feature type="domain" description="Sialidase" evidence="5">
    <location>
        <begin position="187"/>
        <end position="341"/>
    </location>
</feature>
<dbReference type="GO" id="GO:0016020">
    <property type="term" value="C:membrane"/>
    <property type="evidence" value="ECO:0007669"/>
    <property type="project" value="TreeGrafter"/>
</dbReference>
<feature type="signal peptide" evidence="4">
    <location>
        <begin position="1"/>
        <end position="21"/>
    </location>
</feature>
<dbReference type="InterPro" id="IPR011040">
    <property type="entry name" value="Sialidase"/>
</dbReference>
<dbReference type="GO" id="GO:0006689">
    <property type="term" value="P:ganglioside catabolic process"/>
    <property type="evidence" value="ECO:0007669"/>
    <property type="project" value="TreeGrafter"/>
</dbReference>
<accession>A0A918MQ62</accession>
<dbReference type="GO" id="GO:0009313">
    <property type="term" value="P:oligosaccharide catabolic process"/>
    <property type="evidence" value="ECO:0007669"/>
    <property type="project" value="TreeGrafter"/>
</dbReference>
<reference evidence="6" key="1">
    <citation type="journal article" date="2014" name="Int. J. Syst. Evol. Microbiol.">
        <title>Complete genome sequence of Corynebacterium casei LMG S-19264T (=DSM 44701T), isolated from a smear-ripened cheese.</title>
        <authorList>
            <consortium name="US DOE Joint Genome Institute (JGI-PGF)"/>
            <person name="Walter F."/>
            <person name="Albersmeier A."/>
            <person name="Kalinowski J."/>
            <person name="Ruckert C."/>
        </authorList>
    </citation>
    <scope>NUCLEOTIDE SEQUENCE</scope>
    <source>
        <strain evidence="6">KCTC 12113</strain>
    </source>
</reference>
<organism evidence="6 7">
    <name type="scientific">Arenibacter certesii</name>
    <dbReference type="NCBI Taxonomy" id="228955"/>
    <lineage>
        <taxon>Bacteria</taxon>
        <taxon>Pseudomonadati</taxon>
        <taxon>Bacteroidota</taxon>
        <taxon>Flavobacteriia</taxon>
        <taxon>Flavobacteriales</taxon>
        <taxon>Flavobacteriaceae</taxon>
        <taxon>Arenibacter</taxon>
    </lineage>
</organism>
<comment type="caution">
    <text evidence="6">The sequence shown here is derived from an EMBL/GenBank/DDBJ whole genome shotgun (WGS) entry which is preliminary data.</text>
</comment>
<dbReference type="InterPro" id="IPR026856">
    <property type="entry name" value="Sialidase_fam"/>
</dbReference>
<dbReference type="PANTHER" id="PTHR10628">
    <property type="entry name" value="SIALIDASE"/>
    <property type="match status" value="1"/>
</dbReference>
<dbReference type="PANTHER" id="PTHR10628:SF30">
    <property type="entry name" value="EXO-ALPHA-SIALIDASE"/>
    <property type="match status" value="1"/>
</dbReference>
<comment type="similarity">
    <text evidence="2">Belongs to the glycosyl hydrolase 33 family.</text>
</comment>
<dbReference type="Gene3D" id="2.120.10.10">
    <property type="match status" value="1"/>
</dbReference>
<evidence type="ECO:0000256" key="1">
    <source>
        <dbReference type="ARBA" id="ARBA00000427"/>
    </source>
</evidence>
<dbReference type="Pfam" id="PF13088">
    <property type="entry name" value="BNR_2"/>
    <property type="match status" value="1"/>
</dbReference>
<evidence type="ECO:0000256" key="3">
    <source>
        <dbReference type="ARBA" id="ARBA00012733"/>
    </source>
</evidence>
<gene>
    <name evidence="6" type="ORF">GCM10007383_33260</name>
</gene>
<evidence type="ECO:0000259" key="5">
    <source>
        <dbReference type="Pfam" id="PF13088"/>
    </source>
</evidence>
<dbReference type="SUPFAM" id="SSF50939">
    <property type="entry name" value="Sialidases"/>
    <property type="match status" value="1"/>
</dbReference>
<proteinExistence type="inferred from homology"/>
<reference evidence="6" key="2">
    <citation type="submission" date="2020-09" db="EMBL/GenBank/DDBJ databases">
        <authorList>
            <person name="Sun Q."/>
            <person name="Kim S."/>
        </authorList>
    </citation>
    <scope>NUCLEOTIDE SEQUENCE</scope>
    <source>
        <strain evidence="6">KCTC 12113</strain>
    </source>
</reference>
<keyword evidence="4" id="KW-0732">Signal</keyword>
<keyword evidence="7" id="KW-1185">Reference proteome</keyword>
<dbReference type="AlphaFoldDB" id="A0A918MQ62"/>
<name>A0A918MQ62_9FLAO</name>
<dbReference type="EMBL" id="BMWP01000029">
    <property type="protein sequence ID" value="GGW46293.1"/>
    <property type="molecule type" value="Genomic_DNA"/>
</dbReference>
<comment type="catalytic activity">
    <reaction evidence="1">
        <text>Hydrolysis of alpha-(2-&gt;3)-, alpha-(2-&gt;6)-, alpha-(2-&gt;8)- glycosidic linkages of terminal sialic acid residues in oligosaccharides, glycoproteins, glycolipids, colominic acid and synthetic substrates.</text>
        <dbReference type="EC" id="3.2.1.18"/>
    </reaction>
</comment>
<sequence length="416" mass="46145">MNRKVKKFSLLSFIFVLSVQCAVRNSTNPRSEVKPESAIIGIHDKPKILGDSSLGVRKIKDIVIYRDSLFYSTFPSVITRPNGEVLVSFRRAPDRKIFGESGSNHVDPNSYLVSVRSNDNGETWTENPELIYSHPFGGSQDPCLLQLKDGTLLCTSYGWAFLNTEGMANLKLPNFVSSDATFLGGYLVRSFDGGKTWGDVIYPPHIEPEILNDAFGAPVAAYNRGALYEANDGRILWIVAAHDMPNKTSNHLITSDDKGLTWDYVSPVAVDSRVSFNEASIIETPKGDLIGFLRTADFEDQAVISRSTDGGKTFKWESMGFQGHPLNALQLKDNRVLLTYGYRHKPYGIRARILNAECTNFATAPEIVIRKDGGSSDIGYTWPTQLDDGSVLVVYYFNLENGSRHIAGTILDIQNK</sequence>
<dbReference type="Proteomes" id="UP000634668">
    <property type="component" value="Unassembled WGS sequence"/>
</dbReference>
<dbReference type="InterPro" id="IPR036278">
    <property type="entry name" value="Sialidase_sf"/>
</dbReference>
<protein>
    <recommendedName>
        <fullName evidence="3">exo-alpha-sialidase</fullName>
        <ecNumber evidence="3">3.2.1.18</ecNumber>
    </recommendedName>
</protein>
<feature type="chain" id="PRO_5037760629" description="exo-alpha-sialidase" evidence="4">
    <location>
        <begin position="22"/>
        <end position="416"/>
    </location>
</feature>
<evidence type="ECO:0000313" key="7">
    <source>
        <dbReference type="Proteomes" id="UP000634668"/>
    </source>
</evidence>
<dbReference type="CDD" id="cd15482">
    <property type="entry name" value="Sialidase_non-viral"/>
    <property type="match status" value="1"/>
</dbReference>
<evidence type="ECO:0000256" key="4">
    <source>
        <dbReference type="SAM" id="SignalP"/>
    </source>
</evidence>
<dbReference type="GO" id="GO:0004308">
    <property type="term" value="F:exo-alpha-sialidase activity"/>
    <property type="evidence" value="ECO:0007669"/>
    <property type="project" value="UniProtKB-EC"/>
</dbReference>
<evidence type="ECO:0000256" key="2">
    <source>
        <dbReference type="ARBA" id="ARBA00009348"/>
    </source>
</evidence>
<dbReference type="EC" id="3.2.1.18" evidence="3"/>
<dbReference type="GO" id="GO:0005737">
    <property type="term" value="C:cytoplasm"/>
    <property type="evidence" value="ECO:0007669"/>
    <property type="project" value="TreeGrafter"/>
</dbReference>